<accession>A0A6J6CLG8</accession>
<evidence type="ECO:0000313" key="1">
    <source>
        <dbReference type="EMBL" id="CAB4552186.1"/>
    </source>
</evidence>
<sequence>MEFDLHTAGGGVELERRLVRGLKLVEGVIDQRVAVAGAEIDGILHRYLWQGLMGAVAHDTVGGPKNALEPISHVSEGVLNRATAGLSVAVVSLGIVGGVGGAATGKILAAGAGRM</sequence>
<dbReference type="EMBL" id="CAEZSP010000111">
    <property type="protein sequence ID" value="CAB4552186.1"/>
    <property type="molecule type" value="Genomic_DNA"/>
</dbReference>
<protein>
    <submittedName>
        <fullName evidence="1">Unannotated protein</fullName>
    </submittedName>
</protein>
<reference evidence="1" key="1">
    <citation type="submission" date="2020-05" db="EMBL/GenBank/DDBJ databases">
        <authorList>
            <person name="Chiriac C."/>
            <person name="Salcher M."/>
            <person name="Ghai R."/>
            <person name="Kavagutti S V."/>
        </authorList>
    </citation>
    <scope>NUCLEOTIDE SEQUENCE</scope>
</reference>
<gene>
    <name evidence="1" type="ORF">UFOPK1440_01222</name>
</gene>
<dbReference type="AlphaFoldDB" id="A0A6J6CLG8"/>
<name>A0A6J6CLG8_9ZZZZ</name>
<proteinExistence type="predicted"/>
<organism evidence="1">
    <name type="scientific">freshwater metagenome</name>
    <dbReference type="NCBI Taxonomy" id="449393"/>
    <lineage>
        <taxon>unclassified sequences</taxon>
        <taxon>metagenomes</taxon>
        <taxon>ecological metagenomes</taxon>
    </lineage>
</organism>